<dbReference type="Proteomes" id="UP000291758">
    <property type="component" value="Chromosome"/>
</dbReference>
<evidence type="ECO:0000256" key="3">
    <source>
        <dbReference type="ARBA" id="ARBA00022989"/>
    </source>
</evidence>
<accession>A0A4P6EQG0</accession>
<dbReference type="GO" id="GO:0016020">
    <property type="term" value="C:membrane"/>
    <property type="evidence" value="ECO:0007669"/>
    <property type="project" value="UniProtKB-SubCell"/>
</dbReference>
<evidence type="ECO:0000256" key="2">
    <source>
        <dbReference type="ARBA" id="ARBA00022692"/>
    </source>
</evidence>
<name>A0A4P6EQG0_9MICO</name>
<dbReference type="InterPro" id="IPR029058">
    <property type="entry name" value="AB_hydrolase_fold"/>
</dbReference>
<evidence type="ECO:0000256" key="1">
    <source>
        <dbReference type="ARBA" id="ARBA00004141"/>
    </source>
</evidence>
<evidence type="ECO:0000313" key="6">
    <source>
        <dbReference type="Proteomes" id="UP000291758"/>
    </source>
</evidence>
<evidence type="ECO:0000256" key="4">
    <source>
        <dbReference type="ARBA" id="ARBA00023136"/>
    </source>
</evidence>
<dbReference type="SUPFAM" id="SSF53474">
    <property type="entry name" value="alpha/beta-Hydrolases"/>
    <property type="match status" value="1"/>
</dbReference>
<comment type="subcellular location">
    <subcellularLocation>
        <location evidence="1">Membrane</location>
        <topology evidence="1">Multi-pass membrane protein</topology>
    </subcellularLocation>
</comment>
<organism evidence="5 6">
    <name type="scientific">Xylanimonas allomyrinae</name>
    <dbReference type="NCBI Taxonomy" id="2509459"/>
    <lineage>
        <taxon>Bacteria</taxon>
        <taxon>Bacillati</taxon>
        <taxon>Actinomycetota</taxon>
        <taxon>Actinomycetes</taxon>
        <taxon>Micrococcales</taxon>
        <taxon>Promicromonosporaceae</taxon>
        <taxon>Xylanimonas</taxon>
    </lineage>
</organism>
<dbReference type="AlphaFoldDB" id="A0A4P6EQG0"/>
<reference evidence="5 6" key="1">
    <citation type="submission" date="2019-01" db="EMBL/GenBank/DDBJ databases">
        <title>Genome sequencing of strain 2JSPR-7.</title>
        <authorList>
            <person name="Heo J."/>
            <person name="Kim S.-J."/>
            <person name="Kim J.-S."/>
            <person name="Hong S.-B."/>
            <person name="Kwon S.-W."/>
        </authorList>
    </citation>
    <scope>NUCLEOTIDE SEQUENCE [LARGE SCALE GENOMIC DNA]</scope>
    <source>
        <strain evidence="5 6">2JSPR-7</strain>
    </source>
</reference>
<dbReference type="OrthoDB" id="4428026at2"/>
<dbReference type="EMBL" id="CP035495">
    <property type="protein sequence ID" value="QAY64735.1"/>
    <property type="molecule type" value="Genomic_DNA"/>
</dbReference>
<keyword evidence="4" id="KW-0472">Membrane</keyword>
<protein>
    <submittedName>
        <fullName evidence="5">DUF726 domain-containing protein</fullName>
    </submittedName>
</protein>
<dbReference type="Pfam" id="PF05277">
    <property type="entry name" value="DUF726"/>
    <property type="match status" value="1"/>
</dbReference>
<dbReference type="PANTHER" id="PTHR17920">
    <property type="entry name" value="TRANSMEMBRANE AND COILED-COIL DOMAIN-CONTAINING PROTEIN 4 TMCO4"/>
    <property type="match status" value="1"/>
</dbReference>
<proteinExistence type="predicted"/>
<keyword evidence="2" id="KW-0812">Transmembrane</keyword>
<dbReference type="PANTHER" id="PTHR17920:SF3">
    <property type="entry name" value="TRANSMEMBRANE AND COILED-COIL DOMAIN-CONTAINING PROTEIN 4"/>
    <property type="match status" value="1"/>
</dbReference>
<keyword evidence="3" id="KW-1133">Transmembrane helix</keyword>
<keyword evidence="6" id="KW-1185">Reference proteome</keyword>
<evidence type="ECO:0000313" key="5">
    <source>
        <dbReference type="EMBL" id="QAY64735.1"/>
    </source>
</evidence>
<dbReference type="Gene3D" id="3.40.50.1820">
    <property type="entry name" value="alpha/beta hydrolase"/>
    <property type="match status" value="1"/>
</dbReference>
<gene>
    <name evidence="5" type="ORF">ET495_04160</name>
</gene>
<dbReference type="InterPro" id="IPR007941">
    <property type="entry name" value="DUF726"/>
</dbReference>
<sequence>MPGLGGMSERVFPRTPSCCAARGLVCHDARMPGTLHAYVVDGTQLKVKVVSDQGVELTLGGAIDDVAPVPEAGSALDGNPALVSNMWAFAKAWYMVHTTSDALAAEIPDPEEQRAAFELVAAGRKLAEKQSEAFAKVAQWIADVADEVNADESRTGWCSSCFTKAEHHKSNRPGGQMPVYVCQACGTPTLPCVAPGCGSMAIREGGAVRVPQYCAEHRHDIPGFEKAVQNIGGLHDYEDYLKYEKANLSRATKIAVLGAAGLAIGTPAALLAAPAVGGAIGSLGMFGGLSGAAATSHGLALLGGGAIAAGGLGMAGGTAVVTAVGAAVGGALGASVSNAYVREDKSFRIELLRPGSGGVPVVVANGFLTEGDAEKWGGWRGLVDARYPDSPVYRVRWGAKELKDFGVLGAGIAGKQSGILVLKGGAAKATKLGAKLLGKAFGPALLAADLAKNPWHVAKNRADKTGVVVGDLLARTDAESYVLIGHSLGARVMAVAAEALSTKPGGPRVQAVHLLGAAMGAKGDWTALTAAVDDAVYGYYSANDNILRIVYKVAQAGQTAAGLVGFTPPTAKLVNVDVSEVVKDHFQYQDRIQLS</sequence>
<dbReference type="KEGG" id="xyl:ET495_04160"/>